<evidence type="ECO:0000313" key="3">
    <source>
        <dbReference type="Proteomes" id="UP000277204"/>
    </source>
</evidence>
<dbReference type="AlphaFoldDB" id="A0A3P7X1S4"/>
<keyword evidence="1" id="KW-1133">Transmembrane helix</keyword>
<keyword evidence="3" id="KW-1185">Reference proteome</keyword>
<organism evidence="2 3">
    <name type="scientific">Schistosoma margrebowiei</name>
    <dbReference type="NCBI Taxonomy" id="48269"/>
    <lineage>
        <taxon>Eukaryota</taxon>
        <taxon>Metazoa</taxon>
        <taxon>Spiralia</taxon>
        <taxon>Lophotrochozoa</taxon>
        <taxon>Platyhelminthes</taxon>
        <taxon>Trematoda</taxon>
        <taxon>Digenea</taxon>
        <taxon>Strigeidida</taxon>
        <taxon>Schistosomatoidea</taxon>
        <taxon>Schistosomatidae</taxon>
        <taxon>Schistosoma</taxon>
    </lineage>
</organism>
<evidence type="ECO:0000256" key="1">
    <source>
        <dbReference type="SAM" id="Phobius"/>
    </source>
</evidence>
<keyword evidence="1" id="KW-0472">Membrane</keyword>
<reference evidence="2 3" key="1">
    <citation type="submission" date="2018-11" db="EMBL/GenBank/DDBJ databases">
        <authorList>
            <consortium name="Pathogen Informatics"/>
        </authorList>
    </citation>
    <scope>NUCLEOTIDE SEQUENCE [LARGE SCALE GENOMIC DNA]</scope>
    <source>
        <strain evidence="2 3">Zambia</strain>
    </source>
</reference>
<feature type="transmembrane region" description="Helical" evidence="1">
    <location>
        <begin position="6"/>
        <end position="25"/>
    </location>
</feature>
<dbReference type="EMBL" id="UZAI01000460">
    <property type="protein sequence ID" value="VDO53257.1"/>
    <property type="molecule type" value="Genomic_DNA"/>
</dbReference>
<gene>
    <name evidence="2" type="ORF">SMRZ_LOCUS1900</name>
</gene>
<proteinExistence type="predicted"/>
<keyword evidence="1" id="KW-0812">Transmembrane</keyword>
<name>A0A3P7X1S4_9TREM</name>
<dbReference type="Proteomes" id="UP000277204">
    <property type="component" value="Unassembled WGS sequence"/>
</dbReference>
<protein>
    <submittedName>
        <fullName evidence="2">Uncharacterized protein</fullName>
    </submittedName>
</protein>
<feature type="transmembrane region" description="Helical" evidence="1">
    <location>
        <begin position="37"/>
        <end position="58"/>
    </location>
</feature>
<sequence length="60" mass="6336">MLSLSTFSSILYFSNFVVTLLLLILSSSSCLSRFSVTLLSFVVSSVGTVVIVVSIGTVSL</sequence>
<accession>A0A3P7X1S4</accession>
<evidence type="ECO:0000313" key="2">
    <source>
        <dbReference type="EMBL" id="VDO53257.1"/>
    </source>
</evidence>